<dbReference type="RefSeq" id="WP_145350742.1">
    <property type="nucleotide sequence ID" value="NZ_CP036262.1"/>
</dbReference>
<evidence type="ECO:0000313" key="2">
    <source>
        <dbReference type="Proteomes" id="UP000320672"/>
    </source>
</evidence>
<dbReference type="EMBL" id="CP036262">
    <property type="protein sequence ID" value="QDS92501.1"/>
    <property type="molecule type" value="Genomic_DNA"/>
</dbReference>
<dbReference type="AlphaFoldDB" id="A0A517MCA1"/>
<name>A0A517MCA1_9BACT</name>
<gene>
    <name evidence="1" type="ORF">FF011L_12470</name>
</gene>
<reference evidence="1 2" key="1">
    <citation type="submission" date="2019-02" db="EMBL/GenBank/DDBJ databases">
        <title>Deep-cultivation of Planctomycetes and their phenomic and genomic characterization uncovers novel biology.</title>
        <authorList>
            <person name="Wiegand S."/>
            <person name="Jogler M."/>
            <person name="Boedeker C."/>
            <person name="Pinto D."/>
            <person name="Vollmers J."/>
            <person name="Rivas-Marin E."/>
            <person name="Kohn T."/>
            <person name="Peeters S.H."/>
            <person name="Heuer A."/>
            <person name="Rast P."/>
            <person name="Oberbeckmann S."/>
            <person name="Bunk B."/>
            <person name="Jeske O."/>
            <person name="Meyerdierks A."/>
            <person name="Storesund J.E."/>
            <person name="Kallscheuer N."/>
            <person name="Luecker S."/>
            <person name="Lage O.M."/>
            <person name="Pohl T."/>
            <person name="Merkel B.J."/>
            <person name="Hornburger P."/>
            <person name="Mueller R.-W."/>
            <person name="Bruemmer F."/>
            <person name="Labrenz M."/>
            <person name="Spormann A.M."/>
            <person name="Op den Camp H."/>
            <person name="Overmann J."/>
            <person name="Amann R."/>
            <person name="Jetten M.S.M."/>
            <person name="Mascher T."/>
            <person name="Medema M.H."/>
            <person name="Devos D.P."/>
            <person name="Kaster A.-K."/>
            <person name="Ovreas L."/>
            <person name="Rohde M."/>
            <person name="Galperin M.Y."/>
            <person name="Jogler C."/>
        </authorList>
    </citation>
    <scope>NUCLEOTIDE SEQUENCE [LARGE SCALE GENOMIC DNA]</scope>
    <source>
        <strain evidence="1 2">FF011L</strain>
    </source>
</reference>
<dbReference type="Proteomes" id="UP000320672">
    <property type="component" value="Chromosome"/>
</dbReference>
<sequence length="159" mass="18390">MTKSSFYAGSMELPKGIESRLKKYQADPSLDCERAADYRFACEYLLQTAQIAWYGECNFSDLEDAIYWVDRLTNYPIDGFPDSSESGLSPEDLDEIHWRAQSWYEVFKATVASNPNDYKDDPSTLKEVIRRETDFFNFSESESDENEKTFADIGTLDYL</sequence>
<protein>
    <submittedName>
        <fullName evidence="1">Uncharacterized protein</fullName>
    </submittedName>
</protein>
<evidence type="ECO:0000313" key="1">
    <source>
        <dbReference type="EMBL" id="QDS92501.1"/>
    </source>
</evidence>
<dbReference type="KEGG" id="rml:FF011L_12470"/>
<accession>A0A517MCA1</accession>
<proteinExistence type="predicted"/>
<organism evidence="1 2">
    <name type="scientific">Roseimaritima multifibrata</name>
    <dbReference type="NCBI Taxonomy" id="1930274"/>
    <lineage>
        <taxon>Bacteria</taxon>
        <taxon>Pseudomonadati</taxon>
        <taxon>Planctomycetota</taxon>
        <taxon>Planctomycetia</taxon>
        <taxon>Pirellulales</taxon>
        <taxon>Pirellulaceae</taxon>
        <taxon>Roseimaritima</taxon>
    </lineage>
</organism>
<keyword evidence="2" id="KW-1185">Reference proteome</keyword>